<reference evidence="2 3" key="1">
    <citation type="journal article" date="2016" name="Environ. Microbiol.">
        <title>Genomic resolution of a cold subsurface aquifer community provides metabolic insights for novel microbes adapted to high CO concentrations.</title>
        <authorList>
            <person name="Probst A.J."/>
            <person name="Castelle C.J."/>
            <person name="Singh A."/>
            <person name="Brown C.T."/>
            <person name="Anantharaman K."/>
            <person name="Sharon I."/>
            <person name="Hug L.A."/>
            <person name="Burstein D."/>
            <person name="Emerson J.B."/>
            <person name="Thomas B.C."/>
            <person name="Banfield J.F."/>
        </authorList>
    </citation>
    <scope>NUCLEOTIDE SEQUENCE [LARGE SCALE GENOMIC DNA]</scope>
    <source>
        <strain evidence="2">CG1_02_37_22</strain>
    </source>
</reference>
<name>A0A1J4TZK5_9BACT</name>
<organism evidence="2 3">
    <name type="scientific">Candidatus Gottesmanbacteria bacterium CG1_02_37_22</name>
    <dbReference type="NCBI Taxonomy" id="1805209"/>
    <lineage>
        <taxon>Bacteria</taxon>
        <taxon>Candidatus Gottesmaniibacteriota</taxon>
    </lineage>
</organism>
<dbReference type="STRING" id="1805209.AUJ73_00465"/>
<dbReference type="Proteomes" id="UP000183120">
    <property type="component" value="Unassembled WGS sequence"/>
</dbReference>
<dbReference type="AlphaFoldDB" id="A0A1J4TZK5"/>
<evidence type="ECO:0000313" key="3">
    <source>
        <dbReference type="Proteomes" id="UP000183120"/>
    </source>
</evidence>
<dbReference type="SUPFAM" id="SSF88723">
    <property type="entry name" value="PIN domain-like"/>
    <property type="match status" value="1"/>
</dbReference>
<accession>A0A1J4TZK5</accession>
<dbReference type="SMART" id="SM00670">
    <property type="entry name" value="PINc"/>
    <property type="match status" value="1"/>
</dbReference>
<protein>
    <recommendedName>
        <fullName evidence="1">PIN domain-containing protein</fullName>
    </recommendedName>
</protein>
<evidence type="ECO:0000259" key="1">
    <source>
        <dbReference type="SMART" id="SM00670"/>
    </source>
</evidence>
<dbReference type="Gene3D" id="3.40.50.1010">
    <property type="entry name" value="5'-nuclease"/>
    <property type="match status" value="1"/>
</dbReference>
<dbReference type="EMBL" id="MNUY01000008">
    <property type="protein sequence ID" value="OIO15495.1"/>
    <property type="molecule type" value="Genomic_DNA"/>
</dbReference>
<dbReference type="Pfam" id="PF01850">
    <property type="entry name" value="PIN"/>
    <property type="match status" value="1"/>
</dbReference>
<dbReference type="InterPro" id="IPR029060">
    <property type="entry name" value="PIN-like_dom_sf"/>
</dbReference>
<sequence>MKKYFIDTNILLRFLLKDNKLLFAQAEKYLKDAERGEIQLILLPTVLFEIDYVLRGVYLLKRKESAELLSTLAKTTYLQIDHREIFIRSVEKYKQLNIDLFDIYLYFKARAENAEVLSFDKDFRKLKNSA</sequence>
<gene>
    <name evidence="2" type="ORF">AUJ73_00465</name>
</gene>
<proteinExistence type="predicted"/>
<dbReference type="InterPro" id="IPR002716">
    <property type="entry name" value="PIN_dom"/>
</dbReference>
<feature type="domain" description="PIN" evidence="1">
    <location>
        <begin position="2"/>
        <end position="125"/>
    </location>
</feature>
<comment type="caution">
    <text evidence="2">The sequence shown here is derived from an EMBL/GenBank/DDBJ whole genome shotgun (WGS) entry which is preliminary data.</text>
</comment>
<evidence type="ECO:0000313" key="2">
    <source>
        <dbReference type="EMBL" id="OIO15495.1"/>
    </source>
</evidence>